<evidence type="ECO:0000256" key="1">
    <source>
        <dbReference type="SAM" id="SignalP"/>
    </source>
</evidence>
<feature type="chain" id="PRO_5029869012" evidence="1">
    <location>
        <begin position="20"/>
        <end position="167"/>
    </location>
</feature>
<keyword evidence="3" id="KW-1185">Reference proteome</keyword>
<sequence length="167" mass="17784">MYHSLSLCDLLLGILETRGASSSAHTLSARIGPSVASSPTLCAAIRPQGPDSTSSWPPTQGLGPRAQCCPVVPGLGPGAWHPLTWPCMLGSGAQSNVQGPGLPTVWKFSSRGEVSLFPCRQICRPMGRKLSGWGLSISDLQKGLVNLIFQNFLQTSFRENQSTHESL</sequence>
<organism evidence="2 3">
    <name type="scientific">Crocodylus porosus</name>
    <name type="common">Saltwater crocodile</name>
    <name type="synonym">Estuarine crocodile</name>
    <dbReference type="NCBI Taxonomy" id="8502"/>
    <lineage>
        <taxon>Eukaryota</taxon>
        <taxon>Metazoa</taxon>
        <taxon>Chordata</taxon>
        <taxon>Craniata</taxon>
        <taxon>Vertebrata</taxon>
        <taxon>Euteleostomi</taxon>
        <taxon>Archelosauria</taxon>
        <taxon>Archosauria</taxon>
        <taxon>Crocodylia</taxon>
        <taxon>Longirostres</taxon>
        <taxon>Crocodylidae</taxon>
        <taxon>Crocodylus</taxon>
    </lineage>
</organism>
<name>A0A7M4F882_CROPO</name>
<feature type="signal peptide" evidence="1">
    <location>
        <begin position="1"/>
        <end position="19"/>
    </location>
</feature>
<evidence type="ECO:0000313" key="3">
    <source>
        <dbReference type="Proteomes" id="UP000594220"/>
    </source>
</evidence>
<dbReference type="AlphaFoldDB" id="A0A7M4F882"/>
<dbReference type="Ensembl" id="ENSCPRT00005024531.1">
    <property type="protein sequence ID" value="ENSCPRP00005020984.1"/>
    <property type="gene ID" value="ENSCPRG00005014610.1"/>
</dbReference>
<accession>A0A7M4F882</accession>
<evidence type="ECO:0000313" key="2">
    <source>
        <dbReference type="Ensembl" id="ENSCPRP00005020984.1"/>
    </source>
</evidence>
<reference evidence="2" key="1">
    <citation type="submission" date="2025-08" db="UniProtKB">
        <authorList>
            <consortium name="Ensembl"/>
        </authorList>
    </citation>
    <scope>IDENTIFICATION</scope>
</reference>
<dbReference type="Proteomes" id="UP000594220">
    <property type="component" value="Unplaced"/>
</dbReference>
<protein>
    <submittedName>
        <fullName evidence="2">Uncharacterized protein</fullName>
    </submittedName>
</protein>
<keyword evidence="1" id="KW-0732">Signal</keyword>
<proteinExistence type="predicted"/>
<reference evidence="2" key="2">
    <citation type="submission" date="2025-09" db="UniProtKB">
        <authorList>
            <consortium name="Ensembl"/>
        </authorList>
    </citation>
    <scope>IDENTIFICATION</scope>
</reference>